<proteinExistence type="inferred from homology"/>
<dbReference type="InterPro" id="IPR019438">
    <property type="entry name" value="Q_salvage"/>
</dbReference>
<dbReference type="PANTHER" id="PTHR21314:SF0">
    <property type="entry name" value="QUEUOSINE 5'-PHOSPHATE N-GLYCOSYLASE_HYDROLASE"/>
    <property type="match status" value="1"/>
</dbReference>
<keyword evidence="7" id="KW-1185">Reference proteome</keyword>
<evidence type="ECO:0000313" key="7">
    <source>
        <dbReference type="Proteomes" id="UP000887540"/>
    </source>
</evidence>
<dbReference type="GO" id="GO:0016787">
    <property type="term" value="F:hydrolase activity"/>
    <property type="evidence" value="ECO:0007669"/>
    <property type="project" value="UniProtKB-KW"/>
</dbReference>
<dbReference type="WBParaSite" id="ACRNAN_scaffold4941.g32919.t1">
    <property type="protein sequence ID" value="ACRNAN_scaffold4941.g32919.t1"/>
    <property type="gene ID" value="ACRNAN_scaffold4941.g32919"/>
</dbReference>
<dbReference type="Pfam" id="PF10343">
    <property type="entry name" value="Q_salvage"/>
    <property type="match status" value="1"/>
</dbReference>
<dbReference type="PANTHER" id="PTHR21314">
    <property type="entry name" value="QUEUOSINE 5'-PHOSPHATE N-GLYCOSYLASE_HYDROLASE-RELATED"/>
    <property type="match status" value="1"/>
</dbReference>
<dbReference type="EC" id="3.2.2.-" evidence="6"/>
<organism evidence="7 8">
    <name type="scientific">Acrobeloides nanus</name>
    <dbReference type="NCBI Taxonomy" id="290746"/>
    <lineage>
        <taxon>Eukaryota</taxon>
        <taxon>Metazoa</taxon>
        <taxon>Ecdysozoa</taxon>
        <taxon>Nematoda</taxon>
        <taxon>Chromadorea</taxon>
        <taxon>Rhabditida</taxon>
        <taxon>Tylenchina</taxon>
        <taxon>Cephalobomorpha</taxon>
        <taxon>Cephaloboidea</taxon>
        <taxon>Cephalobidae</taxon>
        <taxon>Acrobeloides</taxon>
    </lineage>
</organism>
<evidence type="ECO:0000256" key="1">
    <source>
        <dbReference type="ARBA" id="ARBA00022801"/>
    </source>
</evidence>
<dbReference type="AlphaFoldDB" id="A0A914E0E8"/>
<keyword evidence="1 6" id="KW-0378">Hydrolase</keyword>
<dbReference type="GO" id="GO:0006400">
    <property type="term" value="P:tRNA modification"/>
    <property type="evidence" value="ECO:0007669"/>
    <property type="project" value="TreeGrafter"/>
</dbReference>
<dbReference type="Proteomes" id="UP000887540">
    <property type="component" value="Unplaced"/>
</dbReference>
<accession>A0A914E0E8</accession>
<comment type="function">
    <text evidence="6">Catalyzes the hydrolysis of queuosine 5'-phosphate, releasing the nucleobase queuine (q). Is required for salvage of queuine from exogenous queuosine (Q) that is imported and then converted to queuosine 5'-phosphate intracellularly.</text>
</comment>
<evidence type="ECO:0000256" key="6">
    <source>
        <dbReference type="RuleBase" id="RU365002"/>
    </source>
</evidence>
<comment type="catalytic activity">
    <reaction evidence="5 6">
        <text>queuosine 5'-phosphate + H2O = queuine + D-ribose 5-phosphate</text>
        <dbReference type="Rhea" id="RHEA:75387"/>
        <dbReference type="ChEBI" id="CHEBI:15377"/>
        <dbReference type="ChEBI" id="CHEBI:17433"/>
        <dbReference type="ChEBI" id="CHEBI:78346"/>
        <dbReference type="ChEBI" id="CHEBI:194371"/>
    </reaction>
    <physiologicalReaction direction="left-to-right" evidence="5 6">
        <dbReference type="Rhea" id="RHEA:75388"/>
    </physiologicalReaction>
</comment>
<evidence type="ECO:0000256" key="3">
    <source>
        <dbReference type="ARBA" id="ARBA00035306"/>
    </source>
</evidence>
<evidence type="ECO:0000256" key="2">
    <source>
        <dbReference type="ARBA" id="ARBA00035119"/>
    </source>
</evidence>
<evidence type="ECO:0000256" key="4">
    <source>
        <dbReference type="ARBA" id="ARBA00035393"/>
    </source>
</evidence>
<evidence type="ECO:0000256" key="5">
    <source>
        <dbReference type="ARBA" id="ARBA00048204"/>
    </source>
</evidence>
<name>A0A914E0E8_9BILA</name>
<sequence>MMNPRESGEYIASKASHVKILDENIETVANQILLSISTGEFEKMTSFADDVHPTGADEAAADWFFIMNTINFSFWTDYDSSKPFKIVFKGKAHTGAMAGAACLNRALDRGIPITSAKFMATIDEKSMHEIFTDDDGTVIPMLYERMEAIQESGRVLLEKFDGTFYTCLKKANRNSQALLNLIIENLKSFQDFGEYKGQKVSFLKRAQILIADIYRNMGRTNPLANFEDIESLTIFADYRVPQAMAFLNLLSYSAELKQLLHSKKLLDAGSEYEIEIRGCAIEACERISVVANKNLSENAPRITAMDIDTYFWVYRRAHAEEIEEKVPYHRVRCIYY</sequence>
<comment type="similarity">
    <text evidence="2 6">Belongs to the QNG1 protein family.</text>
</comment>
<reference evidence="8" key="1">
    <citation type="submission" date="2022-11" db="UniProtKB">
        <authorList>
            <consortium name="WormBaseParasite"/>
        </authorList>
    </citation>
    <scope>IDENTIFICATION</scope>
</reference>
<protein>
    <recommendedName>
        <fullName evidence="3 6">Queuosine 5'-phosphate N-glycosylase/hydrolase</fullName>
        <ecNumber evidence="6">3.2.2.-</ecNumber>
    </recommendedName>
    <alternativeName>
        <fullName evidence="4 6">Queuosine-nucleotide N-glycosylase/hydrolase</fullName>
    </alternativeName>
</protein>
<evidence type="ECO:0000313" key="8">
    <source>
        <dbReference type="WBParaSite" id="ACRNAN_scaffold4941.g32919.t1"/>
    </source>
</evidence>